<evidence type="ECO:0000256" key="1">
    <source>
        <dbReference type="SAM" id="Phobius"/>
    </source>
</evidence>
<comment type="caution">
    <text evidence="2">The sequence shown here is derived from an EMBL/GenBank/DDBJ whole genome shotgun (WGS) entry which is preliminary data.</text>
</comment>
<gene>
    <name evidence="2" type="ORF">H5410_007052</name>
</gene>
<dbReference type="Proteomes" id="UP000824120">
    <property type="component" value="Chromosome 2"/>
</dbReference>
<feature type="transmembrane region" description="Helical" evidence="1">
    <location>
        <begin position="29"/>
        <end position="53"/>
    </location>
</feature>
<proteinExistence type="predicted"/>
<reference evidence="2 3" key="1">
    <citation type="submission" date="2020-09" db="EMBL/GenBank/DDBJ databases">
        <title>De no assembly of potato wild relative species, Solanum commersonii.</title>
        <authorList>
            <person name="Cho K."/>
        </authorList>
    </citation>
    <scope>NUCLEOTIDE SEQUENCE [LARGE SCALE GENOMIC DNA]</scope>
    <source>
        <strain evidence="2">LZ3.2</strain>
        <tissue evidence="2">Leaf</tissue>
    </source>
</reference>
<dbReference type="EMBL" id="JACXVP010000002">
    <property type="protein sequence ID" value="KAG5621834.1"/>
    <property type="molecule type" value="Genomic_DNA"/>
</dbReference>
<evidence type="ECO:0000313" key="2">
    <source>
        <dbReference type="EMBL" id="KAG5621834.1"/>
    </source>
</evidence>
<organism evidence="2 3">
    <name type="scientific">Solanum commersonii</name>
    <name type="common">Commerson's wild potato</name>
    <name type="synonym">Commerson's nightshade</name>
    <dbReference type="NCBI Taxonomy" id="4109"/>
    <lineage>
        <taxon>Eukaryota</taxon>
        <taxon>Viridiplantae</taxon>
        <taxon>Streptophyta</taxon>
        <taxon>Embryophyta</taxon>
        <taxon>Tracheophyta</taxon>
        <taxon>Spermatophyta</taxon>
        <taxon>Magnoliopsida</taxon>
        <taxon>eudicotyledons</taxon>
        <taxon>Gunneridae</taxon>
        <taxon>Pentapetalae</taxon>
        <taxon>asterids</taxon>
        <taxon>lamiids</taxon>
        <taxon>Solanales</taxon>
        <taxon>Solanaceae</taxon>
        <taxon>Solanoideae</taxon>
        <taxon>Solaneae</taxon>
        <taxon>Solanum</taxon>
    </lineage>
</organism>
<keyword evidence="1" id="KW-1133">Transmembrane helix</keyword>
<protein>
    <submittedName>
        <fullName evidence="2">Uncharacterized protein</fullName>
    </submittedName>
</protein>
<name>A0A9J6ACD3_SOLCO</name>
<keyword evidence="1" id="KW-0472">Membrane</keyword>
<dbReference type="AlphaFoldDB" id="A0A9J6ACD3"/>
<keyword evidence="3" id="KW-1185">Reference proteome</keyword>
<sequence length="199" mass="22924">MCTYLLLKSRNAPASTKARKFPQLYHFPAIFYSLTLIFCLLLLVTSSSTIYLVSPITPWRSQEFKQGYSKRNILCHGDSTICGEEVEPVGHLFLPHRITTQLWRIFINLRGVVWTMPNRITHLLYSWEEAGGELQTEIDGGLSQPVSGRQSGEREMLDVLRAKVDLQKIKLNCIKLFCFWCKQMYLEDTESIIEIFGSI</sequence>
<evidence type="ECO:0000313" key="3">
    <source>
        <dbReference type="Proteomes" id="UP000824120"/>
    </source>
</evidence>
<keyword evidence="1" id="KW-0812">Transmembrane</keyword>
<accession>A0A9J6ACD3</accession>